<dbReference type="PATRIC" id="fig|161896.4.peg.1204"/>
<dbReference type="KEGG" id="ccj:UL81_06140"/>
<evidence type="ECO:0000313" key="4">
    <source>
        <dbReference type="Proteomes" id="UP000033566"/>
    </source>
</evidence>
<evidence type="ECO:0000313" key="3">
    <source>
        <dbReference type="EMBL" id="AKE39191.1"/>
    </source>
</evidence>
<keyword evidence="2" id="KW-0472">Membrane</keyword>
<dbReference type="HOGENOM" id="CLU_112366_1_0_11"/>
<feature type="transmembrane region" description="Helical" evidence="2">
    <location>
        <begin position="127"/>
        <end position="146"/>
    </location>
</feature>
<dbReference type="RefSeq" id="WP_179944079.1">
    <property type="nucleotide sequence ID" value="NZ_CP011311.1"/>
</dbReference>
<dbReference type="Pfam" id="PF20381">
    <property type="entry name" value="Rv1476"/>
    <property type="match status" value="1"/>
</dbReference>
<dbReference type="Proteomes" id="UP000033566">
    <property type="component" value="Chromosome"/>
</dbReference>
<evidence type="ECO:0000256" key="1">
    <source>
        <dbReference type="SAM" id="MobiDB-lite"/>
    </source>
</evidence>
<dbReference type="AlphaFoldDB" id="A0A0F6TAL3"/>
<feature type="region of interest" description="Disordered" evidence="1">
    <location>
        <begin position="157"/>
        <end position="183"/>
    </location>
</feature>
<organism evidence="3 4">
    <name type="scientific">Corynebacterium camporealensis</name>
    <dbReference type="NCBI Taxonomy" id="161896"/>
    <lineage>
        <taxon>Bacteria</taxon>
        <taxon>Bacillati</taxon>
        <taxon>Actinomycetota</taxon>
        <taxon>Actinomycetes</taxon>
        <taxon>Mycobacteriales</taxon>
        <taxon>Corynebacteriaceae</taxon>
        <taxon>Corynebacterium</taxon>
    </lineage>
</organism>
<evidence type="ECO:0000256" key="2">
    <source>
        <dbReference type="SAM" id="Phobius"/>
    </source>
</evidence>
<keyword evidence="2" id="KW-0812">Transmembrane</keyword>
<proteinExistence type="predicted"/>
<reference evidence="3 4" key="1">
    <citation type="journal article" date="2015" name="Genome Announc.">
        <title>Complete Genome Sequence of Corynebacterium camporealensis DSM 44610, Isolated from the Milk of a Manchega Sheep with Subclinical Mastitis.</title>
        <authorList>
            <person name="Ruckert C."/>
            <person name="Albersmeier A."/>
            <person name="Winkler A."/>
            <person name="Tauch A."/>
        </authorList>
    </citation>
    <scope>NUCLEOTIDE SEQUENCE [LARGE SCALE GENOMIC DNA]</scope>
    <source>
        <strain evidence="3 4">DSM 44610</strain>
    </source>
</reference>
<dbReference type="InterPro" id="IPR046498">
    <property type="entry name" value="Rv1476-like"/>
</dbReference>
<keyword evidence="4" id="KW-1185">Reference proteome</keyword>
<name>A0A0F6TAL3_9CORY</name>
<keyword evidence="2" id="KW-1133">Transmembrane helix</keyword>
<dbReference type="EMBL" id="CP011311">
    <property type="protein sequence ID" value="AKE39191.1"/>
    <property type="molecule type" value="Genomic_DNA"/>
</dbReference>
<sequence length="183" mass="19320">MVPDSVDIDALGAQLADDGVAYSNPELANNQDVQQPVIDALQPGHGVAVVDVQLDSLADARDIATDLQNASGLDTVIVQVPGRVSAVSDSLSRAEIETAQQAVPPGADQVTLLETFYGELDSFCIPWIWVSLAVLILIAAVSVSAWRSSQRGVQSTTLADTQRVSKQAPRDSRRGSGVTKNRA</sequence>
<gene>
    <name evidence="3" type="ORF">UL81_06140</name>
</gene>
<protein>
    <submittedName>
        <fullName evidence="3">Uncharacterized protein</fullName>
    </submittedName>
</protein>
<accession>A0A0F6TAL3</accession>